<accession>A0A511BWT5</accession>
<dbReference type="Gene3D" id="1.10.260.40">
    <property type="entry name" value="lambda repressor-like DNA-binding domains"/>
    <property type="match status" value="1"/>
</dbReference>
<dbReference type="Gene3D" id="3.40.50.2300">
    <property type="match status" value="2"/>
</dbReference>
<dbReference type="PANTHER" id="PTHR30146:SF152">
    <property type="entry name" value="TRANSCRIPTIONAL REGULATORY PROTEIN"/>
    <property type="match status" value="1"/>
</dbReference>
<dbReference type="RefSeq" id="WP_147093550.1">
    <property type="nucleotide sequence ID" value="NZ_BJVC01000003.1"/>
</dbReference>
<evidence type="ECO:0000259" key="4">
    <source>
        <dbReference type="PROSITE" id="PS50932"/>
    </source>
</evidence>
<dbReference type="Pfam" id="PF00356">
    <property type="entry name" value="LacI"/>
    <property type="match status" value="1"/>
</dbReference>
<evidence type="ECO:0000256" key="3">
    <source>
        <dbReference type="ARBA" id="ARBA00023163"/>
    </source>
</evidence>
<dbReference type="AlphaFoldDB" id="A0A511BWT5"/>
<dbReference type="PROSITE" id="PS50932">
    <property type="entry name" value="HTH_LACI_2"/>
    <property type="match status" value="1"/>
</dbReference>
<protein>
    <submittedName>
        <fullName evidence="5">LacI family transcriptional regulator</fullName>
    </submittedName>
</protein>
<reference evidence="5 6" key="1">
    <citation type="submission" date="2019-07" db="EMBL/GenBank/DDBJ databases">
        <title>Whole genome shotgun sequence of Swaminathania salitolerans NBRC 104436.</title>
        <authorList>
            <person name="Hosoyama A."/>
            <person name="Uohara A."/>
            <person name="Ohji S."/>
            <person name="Ichikawa N."/>
        </authorList>
    </citation>
    <scope>NUCLEOTIDE SEQUENCE [LARGE SCALE GENOMIC DNA]</scope>
    <source>
        <strain evidence="5 6">NBRC 104436</strain>
    </source>
</reference>
<dbReference type="GO" id="GO:0000976">
    <property type="term" value="F:transcription cis-regulatory region binding"/>
    <property type="evidence" value="ECO:0007669"/>
    <property type="project" value="TreeGrafter"/>
</dbReference>
<name>A0A511BWT5_9PROT</name>
<keyword evidence="1" id="KW-0805">Transcription regulation</keyword>
<dbReference type="SUPFAM" id="SSF47413">
    <property type="entry name" value="lambda repressor-like DNA-binding domains"/>
    <property type="match status" value="1"/>
</dbReference>
<evidence type="ECO:0000313" key="5">
    <source>
        <dbReference type="EMBL" id="GEL02468.1"/>
    </source>
</evidence>
<dbReference type="GO" id="GO:0003700">
    <property type="term" value="F:DNA-binding transcription factor activity"/>
    <property type="evidence" value="ECO:0007669"/>
    <property type="project" value="TreeGrafter"/>
</dbReference>
<dbReference type="PANTHER" id="PTHR30146">
    <property type="entry name" value="LACI-RELATED TRANSCRIPTIONAL REPRESSOR"/>
    <property type="match status" value="1"/>
</dbReference>
<dbReference type="InterPro" id="IPR028082">
    <property type="entry name" value="Peripla_BP_I"/>
</dbReference>
<keyword evidence="3" id="KW-0804">Transcription</keyword>
<proteinExistence type="predicted"/>
<keyword evidence="2" id="KW-0238">DNA-binding</keyword>
<dbReference type="CDD" id="cd01392">
    <property type="entry name" value="HTH_LacI"/>
    <property type="match status" value="1"/>
</dbReference>
<dbReference type="CDD" id="cd06307">
    <property type="entry name" value="PBP1_sugar_binding"/>
    <property type="match status" value="1"/>
</dbReference>
<comment type="caution">
    <text evidence="5">The sequence shown here is derived from an EMBL/GenBank/DDBJ whole genome shotgun (WGS) entry which is preliminary data.</text>
</comment>
<dbReference type="Pfam" id="PF13407">
    <property type="entry name" value="Peripla_BP_4"/>
    <property type="match status" value="1"/>
</dbReference>
<dbReference type="InterPro" id="IPR010982">
    <property type="entry name" value="Lambda_DNA-bd_dom_sf"/>
</dbReference>
<keyword evidence="6" id="KW-1185">Reference proteome</keyword>
<dbReference type="OrthoDB" id="9805774at2"/>
<dbReference type="InterPro" id="IPR025997">
    <property type="entry name" value="SBP_2_dom"/>
</dbReference>
<evidence type="ECO:0000313" key="6">
    <source>
        <dbReference type="Proteomes" id="UP000321405"/>
    </source>
</evidence>
<organism evidence="5 6">
    <name type="scientific">Swaminathania salitolerans</name>
    <dbReference type="NCBI Taxonomy" id="182838"/>
    <lineage>
        <taxon>Bacteria</taxon>
        <taxon>Pseudomonadati</taxon>
        <taxon>Pseudomonadota</taxon>
        <taxon>Alphaproteobacteria</taxon>
        <taxon>Acetobacterales</taxon>
        <taxon>Acetobacteraceae</taxon>
        <taxon>Swaminathania</taxon>
    </lineage>
</organism>
<gene>
    <name evidence="5" type="ORF">SSA02_16310</name>
</gene>
<feature type="domain" description="HTH lacI-type" evidence="4">
    <location>
        <begin position="15"/>
        <end position="62"/>
    </location>
</feature>
<evidence type="ECO:0000256" key="2">
    <source>
        <dbReference type="ARBA" id="ARBA00023125"/>
    </source>
</evidence>
<sequence length="362" mass="39818">MLDLLVDDAQRKRRVTLKDIAALAGVGTATVERALNNRGNVRPETCRKILNVARELNYFPSLPIGHHGVIRLDVLLVRPETLFYSRINSAFERLAASLGKDVVIHRSFVKEADIAGFVEKITHPPYQRSALILACPAYPAILSALRDVADSGLPVVQLVTRNLPDLPYVGIDNHAAGRTAALCMKRSLVHGNGREEDGERTGGHRRRRGSVIALCHSMAYANHRERIEGFSGFLAEQTDDRLFLRDVLFDRDDPDEAARLVHQAIVSDPDLVGIYTAGGDSLHIGTVLKKHAARALCWIGHEVNDVTRRCLADGTMTLAIDQTPEHQAGIALTLCLQKLGIIPALVEAEPPKFRLVTPENLD</sequence>
<dbReference type="SMART" id="SM00354">
    <property type="entry name" value="HTH_LACI"/>
    <property type="match status" value="1"/>
</dbReference>
<dbReference type="InterPro" id="IPR000843">
    <property type="entry name" value="HTH_LacI"/>
</dbReference>
<dbReference type="PROSITE" id="PS00356">
    <property type="entry name" value="HTH_LACI_1"/>
    <property type="match status" value="1"/>
</dbReference>
<dbReference type="EMBL" id="BJVC01000003">
    <property type="protein sequence ID" value="GEL02468.1"/>
    <property type="molecule type" value="Genomic_DNA"/>
</dbReference>
<dbReference type="Proteomes" id="UP000321405">
    <property type="component" value="Unassembled WGS sequence"/>
</dbReference>
<evidence type="ECO:0000256" key="1">
    <source>
        <dbReference type="ARBA" id="ARBA00023015"/>
    </source>
</evidence>
<dbReference type="SUPFAM" id="SSF53822">
    <property type="entry name" value="Periplasmic binding protein-like I"/>
    <property type="match status" value="1"/>
</dbReference>